<keyword evidence="2 7" id="KW-0418">Kinase</keyword>
<feature type="compositionally biased region" description="Low complexity" evidence="4">
    <location>
        <begin position="351"/>
        <end position="374"/>
    </location>
</feature>
<dbReference type="InterPro" id="IPR036890">
    <property type="entry name" value="HATPase_C_sf"/>
</dbReference>
<dbReference type="GO" id="GO:0046983">
    <property type="term" value="F:protein dimerization activity"/>
    <property type="evidence" value="ECO:0007669"/>
    <property type="project" value="InterPro"/>
</dbReference>
<sequence>MRRKREAGKAEEPGALTLSGFSMLPWLLIGLGAFSNLFRPETPNPVIGGLGLLAFNSLYIYVVFRAFLQETRESRRTRVALALLTLITCALALGYGGAWLLFFPLLGLATGAAVRMPHLRWVGLVLTALAAAIGALRQGWDSLDTTYATWISMLVTAAVLSLADTVRELRSAREELARRAVERERLRFSRDLHDLLGHTLSVIVVKSEAARRLAPRNLDAALAQITDIESVGRQALTEIREAVTGYRESTLTAELDRARSTLTTAGITPTVTESGPPLSPQTAALLAWVVRESVTNIVRHSKATHCTVTLTGTLERVRLTVTDDGPPARPTGQGPAPLARATETDADLDGDATATDSATDSATDADAASQDPSTPATGAHSTGTPDAGIPGTTAPKPDAPTTDTAKDTATGTGTGTEAPDTATPASTPEPSTTLPPTAPPLTPPTRGTGLIGLRERLAAAGGTLEAGPGARGGFTVTAELPTEAEDYSGSGPGRRDPVHGAGSLDGWHPEACAPGVYTVRPAEEPCHTAPSAGPDPRLSP</sequence>
<keyword evidence="8" id="KW-1185">Reference proteome</keyword>
<evidence type="ECO:0000256" key="1">
    <source>
        <dbReference type="ARBA" id="ARBA00022679"/>
    </source>
</evidence>
<evidence type="ECO:0000313" key="7">
    <source>
        <dbReference type="EMBL" id="QNP73003.1"/>
    </source>
</evidence>
<dbReference type="SUPFAM" id="SSF55874">
    <property type="entry name" value="ATPase domain of HSP90 chaperone/DNA topoisomerase II/histidine kinase"/>
    <property type="match status" value="1"/>
</dbReference>
<dbReference type="CDD" id="cd16917">
    <property type="entry name" value="HATPase_UhpB-NarQ-NarX-like"/>
    <property type="match status" value="1"/>
</dbReference>
<evidence type="ECO:0000259" key="6">
    <source>
        <dbReference type="Pfam" id="PF07730"/>
    </source>
</evidence>
<feature type="transmembrane region" description="Helical" evidence="5">
    <location>
        <begin position="147"/>
        <end position="163"/>
    </location>
</feature>
<feature type="compositionally biased region" description="Low complexity" evidence="4">
    <location>
        <begin position="390"/>
        <end position="435"/>
    </location>
</feature>
<evidence type="ECO:0000256" key="2">
    <source>
        <dbReference type="ARBA" id="ARBA00022777"/>
    </source>
</evidence>
<evidence type="ECO:0000256" key="3">
    <source>
        <dbReference type="ARBA" id="ARBA00023012"/>
    </source>
</evidence>
<dbReference type="InterPro" id="IPR050482">
    <property type="entry name" value="Sensor_HK_TwoCompSys"/>
</dbReference>
<keyword evidence="5" id="KW-1133">Transmembrane helix</keyword>
<dbReference type="PANTHER" id="PTHR24421:SF63">
    <property type="entry name" value="SENSOR HISTIDINE KINASE DESK"/>
    <property type="match status" value="1"/>
</dbReference>
<feature type="domain" description="Signal transduction histidine kinase subgroup 3 dimerisation and phosphoacceptor" evidence="6">
    <location>
        <begin position="184"/>
        <end position="250"/>
    </location>
</feature>
<keyword evidence="1" id="KW-0808">Transferase</keyword>
<accession>A0A7H0IJN7</accession>
<dbReference type="Gene3D" id="1.20.5.1930">
    <property type="match status" value="1"/>
</dbReference>
<feature type="transmembrane region" description="Helical" evidence="5">
    <location>
        <begin position="118"/>
        <end position="135"/>
    </location>
</feature>
<keyword evidence="5" id="KW-0472">Membrane</keyword>
<dbReference type="KEGG" id="sroi:IAG44_28595"/>
<reference evidence="7 8" key="1">
    <citation type="submission" date="2020-08" db="EMBL/GenBank/DDBJ databases">
        <title>A novel species.</title>
        <authorList>
            <person name="Gao J."/>
        </authorList>
    </citation>
    <scope>NUCLEOTIDE SEQUENCE [LARGE SCALE GENOMIC DNA]</scope>
    <source>
        <strain evidence="7 8">CRXT-G-22</strain>
    </source>
</reference>
<dbReference type="EMBL" id="CP060828">
    <property type="protein sequence ID" value="QNP73003.1"/>
    <property type="molecule type" value="Genomic_DNA"/>
</dbReference>
<gene>
    <name evidence="7" type="ORF">IAG44_28595</name>
</gene>
<dbReference type="AlphaFoldDB" id="A0A7H0IJN7"/>
<organism evidence="7 8">
    <name type="scientific">Streptomyces roseirectus</name>
    <dbReference type="NCBI Taxonomy" id="2768066"/>
    <lineage>
        <taxon>Bacteria</taxon>
        <taxon>Bacillati</taxon>
        <taxon>Actinomycetota</taxon>
        <taxon>Actinomycetes</taxon>
        <taxon>Kitasatosporales</taxon>
        <taxon>Streptomycetaceae</taxon>
        <taxon>Streptomyces</taxon>
    </lineage>
</organism>
<evidence type="ECO:0000313" key="8">
    <source>
        <dbReference type="Proteomes" id="UP000516052"/>
    </source>
</evidence>
<feature type="compositionally biased region" description="Polar residues" evidence="4">
    <location>
        <begin position="375"/>
        <end position="384"/>
    </location>
</feature>
<dbReference type="RefSeq" id="WP_187749948.1">
    <property type="nucleotide sequence ID" value="NZ_CP060828.1"/>
</dbReference>
<dbReference type="GO" id="GO:0000155">
    <property type="term" value="F:phosphorelay sensor kinase activity"/>
    <property type="evidence" value="ECO:0007669"/>
    <property type="project" value="InterPro"/>
</dbReference>
<feature type="region of interest" description="Disordered" evidence="4">
    <location>
        <begin position="482"/>
        <end position="513"/>
    </location>
</feature>
<dbReference type="PANTHER" id="PTHR24421">
    <property type="entry name" value="NITRATE/NITRITE SENSOR PROTEIN NARX-RELATED"/>
    <property type="match status" value="1"/>
</dbReference>
<evidence type="ECO:0000256" key="4">
    <source>
        <dbReference type="SAM" id="MobiDB-lite"/>
    </source>
</evidence>
<name>A0A7H0IJN7_9ACTN</name>
<dbReference type="Gene3D" id="3.30.565.10">
    <property type="entry name" value="Histidine kinase-like ATPase, C-terminal domain"/>
    <property type="match status" value="2"/>
</dbReference>
<feature type="region of interest" description="Disordered" evidence="4">
    <location>
        <begin position="347"/>
        <end position="449"/>
    </location>
</feature>
<dbReference type="Pfam" id="PF07730">
    <property type="entry name" value="HisKA_3"/>
    <property type="match status" value="1"/>
</dbReference>
<keyword evidence="3" id="KW-0902">Two-component regulatory system</keyword>
<keyword evidence="5" id="KW-0812">Transmembrane</keyword>
<proteinExistence type="predicted"/>
<feature type="transmembrane region" description="Helical" evidence="5">
    <location>
        <begin position="80"/>
        <end position="106"/>
    </location>
</feature>
<dbReference type="Proteomes" id="UP000516052">
    <property type="component" value="Chromosome"/>
</dbReference>
<feature type="transmembrane region" description="Helical" evidence="5">
    <location>
        <begin position="12"/>
        <end position="34"/>
    </location>
</feature>
<protein>
    <submittedName>
        <fullName evidence="7">Sensor histidine kinase</fullName>
    </submittedName>
</protein>
<feature type="transmembrane region" description="Helical" evidence="5">
    <location>
        <begin position="46"/>
        <end position="68"/>
    </location>
</feature>
<dbReference type="InterPro" id="IPR011712">
    <property type="entry name" value="Sig_transdc_His_kin_sub3_dim/P"/>
</dbReference>
<evidence type="ECO:0000256" key="5">
    <source>
        <dbReference type="SAM" id="Phobius"/>
    </source>
</evidence>
<feature type="region of interest" description="Disordered" evidence="4">
    <location>
        <begin position="320"/>
        <end position="339"/>
    </location>
</feature>
<dbReference type="GO" id="GO:0016020">
    <property type="term" value="C:membrane"/>
    <property type="evidence" value="ECO:0007669"/>
    <property type="project" value="InterPro"/>
</dbReference>